<feature type="binding site" evidence="10">
    <location>
        <position position="254"/>
    </location>
    <ligand>
        <name>Mg(2+)</name>
        <dbReference type="ChEBI" id="CHEBI:18420"/>
    </ligand>
</feature>
<keyword evidence="7 10" id="KW-0460">Magnesium</keyword>
<keyword evidence="4 10" id="KW-0479">Metal-binding</keyword>
<dbReference type="EC" id="3.6.-.-" evidence="10"/>
<dbReference type="RefSeq" id="WP_087513923.1">
    <property type="nucleotide sequence ID" value="NZ_CP032134.1"/>
</dbReference>
<comment type="similarity">
    <text evidence="1 10 11">Belongs to the TRAFAC class TrmE-Era-EngA-EngB-Septin-like GTPase superfamily. TrmE GTPase family.</text>
</comment>
<evidence type="ECO:0000313" key="14">
    <source>
        <dbReference type="Proteomes" id="UP000263753"/>
    </source>
</evidence>
<dbReference type="GO" id="GO:0005525">
    <property type="term" value="F:GTP binding"/>
    <property type="evidence" value="ECO:0007669"/>
    <property type="project" value="UniProtKB-UniRule"/>
</dbReference>
<dbReference type="PANTHER" id="PTHR42714">
    <property type="entry name" value="TRNA MODIFICATION GTPASE GTPBP3"/>
    <property type="match status" value="1"/>
</dbReference>
<sequence>MNTPILNTTIAAIATPPGRGGVGVIRLSGPRAYAIAEQLTQKALPKARFAGFRQFMDAQSEVMDEGLVICFPNPHSFTGEDVVELQGHGGPVIQNALLARLLELGAVAAKAGEFSMRAFENGKMDLVQAEAIADLIDASSQAAARSAVRSLQGAFSVKVNTVLEKLVHLRLHVEAAIDFPEEEIDFLADGKILALLEDVQASVTKVQQSARQGQLLREGLQVVIAGKPNAGKSSLLNALSGNDRAIVTDIAGTTRDVLHEKITLNGLPITLTDTAGLRETGDVVEKEGIRRAIQEIEQADLLLLVYDLSQGENPLELAKNYFAEHIEPKQLMLIGNKCDLTAEQPQINDLDGFRQITVSARQDMGVQALIDAITAHAGFQPEEDTFIARTRHLDAMMRTQHYLAEAREQLVVFNAGELVAESLRLAQNALGEITGDFSADDLLGKIFGSFCIGK</sequence>
<comment type="cofactor">
    <cofactor evidence="10">
        <name>K(+)</name>
        <dbReference type="ChEBI" id="CHEBI:29103"/>
    </cofactor>
    <text evidence="10">Binds 1 potassium ion per subunit.</text>
</comment>
<comment type="function">
    <text evidence="10">Exhibits a very high intrinsic GTPase hydrolysis rate. Involved in the addition of a carboxymethylaminomethyl (cmnm) group at the wobble position (U34) of certain tRNAs, forming tRNA-cmnm(5)s(2)U34.</text>
</comment>
<dbReference type="NCBIfam" id="NF003661">
    <property type="entry name" value="PRK05291.1-3"/>
    <property type="match status" value="1"/>
</dbReference>
<keyword evidence="6 10" id="KW-0378">Hydrolase</keyword>
<dbReference type="GO" id="GO:0005829">
    <property type="term" value="C:cytosol"/>
    <property type="evidence" value="ECO:0007669"/>
    <property type="project" value="TreeGrafter"/>
</dbReference>
<evidence type="ECO:0000256" key="9">
    <source>
        <dbReference type="ARBA" id="ARBA00023134"/>
    </source>
</evidence>
<dbReference type="AlphaFoldDB" id="A0A3B7LZG7"/>
<dbReference type="GO" id="GO:0046872">
    <property type="term" value="F:metal ion binding"/>
    <property type="evidence" value="ECO:0007669"/>
    <property type="project" value="UniProtKB-KW"/>
</dbReference>
<feature type="binding site" evidence="10">
    <location>
        <begin position="359"/>
        <end position="361"/>
    </location>
    <ligand>
        <name>GTP</name>
        <dbReference type="ChEBI" id="CHEBI:37565"/>
    </ligand>
</feature>
<dbReference type="GO" id="GO:0030488">
    <property type="term" value="P:tRNA methylation"/>
    <property type="evidence" value="ECO:0007669"/>
    <property type="project" value="TreeGrafter"/>
</dbReference>
<dbReference type="CDD" id="cd14858">
    <property type="entry name" value="TrmE_N"/>
    <property type="match status" value="1"/>
</dbReference>
<dbReference type="Pfam" id="PF10396">
    <property type="entry name" value="TrmE_N"/>
    <property type="match status" value="1"/>
</dbReference>
<evidence type="ECO:0000256" key="5">
    <source>
        <dbReference type="ARBA" id="ARBA00022741"/>
    </source>
</evidence>
<dbReference type="PANTHER" id="PTHR42714:SF2">
    <property type="entry name" value="TRNA MODIFICATION GTPASE GTPBP3, MITOCHONDRIAL"/>
    <property type="match status" value="1"/>
</dbReference>
<feature type="binding site" evidence="10">
    <location>
        <begin position="248"/>
        <end position="254"/>
    </location>
    <ligand>
        <name>GTP</name>
        <dbReference type="ChEBI" id="CHEBI:37565"/>
    </ligand>
</feature>
<dbReference type="NCBIfam" id="TIGR00231">
    <property type="entry name" value="small_GTP"/>
    <property type="match status" value="1"/>
</dbReference>
<comment type="subunit">
    <text evidence="10">Homodimer. Heterotetramer of two MnmE and two MnmG subunits.</text>
</comment>
<name>A0A3B7LZG7_9GAMM</name>
<feature type="binding site" evidence="10">
    <location>
        <begin position="273"/>
        <end position="276"/>
    </location>
    <ligand>
        <name>GTP</name>
        <dbReference type="ChEBI" id="CHEBI:37565"/>
    </ligand>
</feature>
<dbReference type="InterPro" id="IPR027368">
    <property type="entry name" value="MnmE_dom2"/>
</dbReference>
<feature type="binding site" evidence="10">
    <location>
        <position position="250"/>
    </location>
    <ligand>
        <name>K(+)</name>
        <dbReference type="ChEBI" id="CHEBI:29103"/>
    </ligand>
</feature>
<feature type="binding site" evidence="10">
    <location>
        <position position="233"/>
    </location>
    <ligand>
        <name>Mg(2+)</name>
        <dbReference type="ChEBI" id="CHEBI:18420"/>
    </ligand>
</feature>
<feature type="binding site" evidence="10">
    <location>
        <position position="253"/>
    </location>
    <ligand>
        <name>K(+)</name>
        <dbReference type="ChEBI" id="CHEBI:29103"/>
    </ligand>
</feature>
<comment type="caution">
    <text evidence="10">Lacks conserved residue(s) required for the propagation of feature annotation.</text>
</comment>
<feature type="binding site" evidence="10">
    <location>
        <position position="454"/>
    </location>
    <ligand>
        <name>(6S)-5-formyl-5,6,7,8-tetrahydrofolate</name>
        <dbReference type="ChEBI" id="CHEBI:57457"/>
    </ligand>
</feature>
<evidence type="ECO:0000256" key="3">
    <source>
        <dbReference type="ARBA" id="ARBA00022694"/>
    </source>
</evidence>
<evidence type="ECO:0000256" key="1">
    <source>
        <dbReference type="ARBA" id="ARBA00011043"/>
    </source>
</evidence>
<evidence type="ECO:0000256" key="7">
    <source>
        <dbReference type="ARBA" id="ARBA00022842"/>
    </source>
</evidence>
<dbReference type="InterPro" id="IPR025867">
    <property type="entry name" value="MnmE_helical"/>
</dbReference>
<proteinExistence type="inferred from homology"/>
<evidence type="ECO:0000256" key="10">
    <source>
        <dbReference type="HAMAP-Rule" id="MF_00379"/>
    </source>
</evidence>
<dbReference type="Pfam" id="PF01926">
    <property type="entry name" value="MMR_HSR1"/>
    <property type="match status" value="1"/>
</dbReference>
<dbReference type="HAMAP" id="MF_00379">
    <property type="entry name" value="GTPase_MnmE"/>
    <property type="match status" value="1"/>
</dbReference>
<keyword evidence="8 10" id="KW-0630">Potassium</keyword>
<dbReference type="InterPro" id="IPR004520">
    <property type="entry name" value="GTPase_MnmE"/>
</dbReference>
<dbReference type="NCBIfam" id="TIGR00450">
    <property type="entry name" value="mnmE_trmE_thdF"/>
    <property type="match status" value="1"/>
</dbReference>
<reference evidence="14" key="1">
    <citation type="submission" date="2018-09" db="EMBL/GenBank/DDBJ databases">
        <title>The complete genome of Acinetobacter sp. strain WCHAc010005.</title>
        <authorList>
            <person name="Hu Y."/>
            <person name="Long H."/>
            <person name="Feng Y."/>
            <person name="Zong Z."/>
        </authorList>
    </citation>
    <scope>NUCLEOTIDE SEQUENCE [LARGE SCALE GENOMIC DNA]</scope>
    <source>
        <strain evidence="14">WCHAc010005</strain>
    </source>
</reference>
<organism evidence="13 14">
    <name type="scientific">Acinetobacter chinensis</name>
    <dbReference type="NCBI Taxonomy" id="2004650"/>
    <lineage>
        <taxon>Bacteria</taxon>
        <taxon>Pseudomonadati</taxon>
        <taxon>Pseudomonadota</taxon>
        <taxon>Gammaproteobacteria</taxon>
        <taxon>Moraxellales</taxon>
        <taxon>Moraxellaceae</taxon>
        <taxon>Acinetobacter</taxon>
    </lineage>
</organism>
<dbReference type="GO" id="GO:0002098">
    <property type="term" value="P:tRNA wobble uridine modification"/>
    <property type="evidence" value="ECO:0007669"/>
    <property type="project" value="TreeGrafter"/>
</dbReference>
<dbReference type="Pfam" id="PF12631">
    <property type="entry name" value="MnmE_helical"/>
    <property type="match status" value="1"/>
</dbReference>
<dbReference type="InterPro" id="IPR006073">
    <property type="entry name" value="GTP-bd"/>
</dbReference>
<feature type="binding site" evidence="10">
    <location>
        <position position="229"/>
    </location>
    <ligand>
        <name>K(+)</name>
        <dbReference type="ChEBI" id="CHEBI:29103"/>
    </ligand>
</feature>
<dbReference type="FunFam" id="3.40.50.300:FF:001376">
    <property type="entry name" value="tRNA modification GTPase MnmE"/>
    <property type="match status" value="1"/>
</dbReference>
<dbReference type="SUPFAM" id="SSF116878">
    <property type="entry name" value="TrmE connector domain"/>
    <property type="match status" value="1"/>
</dbReference>
<keyword evidence="3 10" id="KW-0819">tRNA processing</keyword>
<feature type="binding site" evidence="10">
    <location>
        <position position="123"/>
    </location>
    <ligand>
        <name>(6S)-5-formyl-5,6,7,8-tetrahydrofolate</name>
        <dbReference type="ChEBI" id="CHEBI:57457"/>
    </ligand>
</feature>
<keyword evidence="9 10" id="KW-0342">GTP-binding</keyword>
<dbReference type="PRINTS" id="PR00326">
    <property type="entry name" value="GTP1OBG"/>
</dbReference>
<feature type="domain" description="TrmE-type G" evidence="12">
    <location>
        <begin position="219"/>
        <end position="378"/>
    </location>
</feature>
<evidence type="ECO:0000313" key="13">
    <source>
        <dbReference type="EMBL" id="AXY58296.1"/>
    </source>
</evidence>
<dbReference type="InterPro" id="IPR027266">
    <property type="entry name" value="TrmE/GcvT-like"/>
</dbReference>
<gene>
    <name evidence="10 13" type="primary">mnmE</name>
    <name evidence="10" type="synonym">trmE</name>
    <name evidence="13" type="ORF">CDG60_18090</name>
</gene>
<feature type="binding site" evidence="10">
    <location>
        <position position="84"/>
    </location>
    <ligand>
        <name>(6S)-5-formyl-5,6,7,8-tetrahydrofolate</name>
        <dbReference type="ChEBI" id="CHEBI:57457"/>
    </ligand>
</feature>
<keyword evidence="2 10" id="KW-0963">Cytoplasm</keyword>
<dbReference type="InterPro" id="IPR027417">
    <property type="entry name" value="P-loop_NTPase"/>
</dbReference>
<feature type="binding site" evidence="10">
    <location>
        <position position="26"/>
    </location>
    <ligand>
        <name>(6S)-5-formyl-5,6,7,8-tetrahydrofolate</name>
        <dbReference type="ChEBI" id="CHEBI:57457"/>
    </ligand>
</feature>
<evidence type="ECO:0000256" key="4">
    <source>
        <dbReference type="ARBA" id="ARBA00022723"/>
    </source>
</evidence>
<dbReference type="KEGG" id="achi:CDG60_18090"/>
<dbReference type="GO" id="GO:0003924">
    <property type="term" value="F:GTPase activity"/>
    <property type="evidence" value="ECO:0007669"/>
    <property type="project" value="UniProtKB-UniRule"/>
</dbReference>
<evidence type="ECO:0000256" key="8">
    <source>
        <dbReference type="ARBA" id="ARBA00022958"/>
    </source>
</evidence>
<comment type="subcellular location">
    <subcellularLocation>
        <location evidence="10">Cytoplasm</location>
    </subcellularLocation>
</comment>
<dbReference type="InterPro" id="IPR005225">
    <property type="entry name" value="Small_GTP-bd"/>
</dbReference>
<evidence type="ECO:0000256" key="11">
    <source>
        <dbReference type="RuleBase" id="RU003313"/>
    </source>
</evidence>
<accession>A0A3B7LZG7</accession>
<evidence type="ECO:0000256" key="2">
    <source>
        <dbReference type="ARBA" id="ARBA00022490"/>
    </source>
</evidence>
<dbReference type="InterPro" id="IPR031168">
    <property type="entry name" value="G_TrmE"/>
</dbReference>
<dbReference type="Gene3D" id="1.20.120.430">
    <property type="entry name" value="tRNA modification GTPase MnmE domain 2"/>
    <property type="match status" value="1"/>
</dbReference>
<dbReference type="Gene3D" id="3.40.50.300">
    <property type="entry name" value="P-loop containing nucleotide triphosphate hydrolases"/>
    <property type="match status" value="1"/>
</dbReference>
<dbReference type="Proteomes" id="UP000263753">
    <property type="component" value="Chromosome"/>
</dbReference>
<dbReference type="EMBL" id="CP032134">
    <property type="protein sequence ID" value="AXY58296.1"/>
    <property type="molecule type" value="Genomic_DNA"/>
</dbReference>
<dbReference type="PROSITE" id="PS51709">
    <property type="entry name" value="G_TRME"/>
    <property type="match status" value="1"/>
</dbReference>
<protein>
    <recommendedName>
        <fullName evidence="10">tRNA modification GTPase MnmE</fullName>
        <ecNumber evidence="10">3.6.-.-</ecNumber>
    </recommendedName>
</protein>
<evidence type="ECO:0000259" key="12">
    <source>
        <dbReference type="PROSITE" id="PS51709"/>
    </source>
</evidence>
<keyword evidence="5 10" id="KW-0547">Nucleotide-binding</keyword>
<dbReference type="SUPFAM" id="SSF52540">
    <property type="entry name" value="P-loop containing nucleoside triphosphate hydrolases"/>
    <property type="match status" value="1"/>
</dbReference>
<dbReference type="Gene3D" id="3.30.1360.120">
    <property type="entry name" value="Probable tRNA modification gtpase trme, domain 1"/>
    <property type="match status" value="1"/>
</dbReference>
<feature type="binding site" evidence="10">
    <location>
        <position position="248"/>
    </location>
    <ligand>
        <name>K(+)</name>
        <dbReference type="ChEBI" id="CHEBI:29103"/>
    </ligand>
</feature>
<feature type="binding site" evidence="10">
    <location>
        <begin position="229"/>
        <end position="234"/>
    </location>
    <ligand>
        <name>GTP</name>
        <dbReference type="ChEBI" id="CHEBI:37565"/>
    </ligand>
</feature>
<dbReference type="CDD" id="cd04164">
    <property type="entry name" value="trmE"/>
    <property type="match status" value="1"/>
</dbReference>
<evidence type="ECO:0000256" key="6">
    <source>
        <dbReference type="ARBA" id="ARBA00022801"/>
    </source>
</evidence>
<dbReference type="InterPro" id="IPR018948">
    <property type="entry name" value="GTP-bd_TrmE_N"/>
</dbReference>